<organism evidence="2 3">
    <name type="scientific">Candidatus Omnitrophus magneticus</name>
    <dbReference type="NCBI Taxonomy" id="1609969"/>
    <lineage>
        <taxon>Bacteria</taxon>
        <taxon>Pseudomonadati</taxon>
        <taxon>Candidatus Omnitrophota</taxon>
        <taxon>Candidatus Omnitrophus</taxon>
    </lineage>
</organism>
<gene>
    <name evidence="2" type="ORF">OMAG_001642</name>
</gene>
<name>A0A0F0CR53_9BACT</name>
<evidence type="ECO:0000259" key="1">
    <source>
        <dbReference type="Pfam" id="PF13175"/>
    </source>
</evidence>
<evidence type="ECO:0000313" key="2">
    <source>
        <dbReference type="EMBL" id="KJJ84494.1"/>
    </source>
</evidence>
<keyword evidence="3" id="KW-1185">Reference proteome</keyword>
<accession>A0A0F0CR53</accession>
<dbReference type="Gene3D" id="3.40.50.300">
    <property type="entry name" value="P-loop containing nucleotide triphosphate hydrolases"/>
    <property type="match status" value="1"/>
</dbReference>
<dbReference type="Pfam" id="PF13175">
    <property type="entry name" value="AAA_15"/>
    <property type="match status" value="1"/>
</dbReference>
<comment type="caution">
    <text evidence="2">The sequence shown here is derived from an EMBL/GenBank/DDBJ whole genome shotgun (WGS) entry which is preliminary data.</text>
</comment>
<feature type="domain" description="Endonuclease GajA/Old nuclease/RecF-like AAA" evidence="1">
    <location>
        <begin position="1"/>
        <end position="153"/>
    </location>
</feature>
<protein>
    <submittedName>
        <fullName evidence="2">ATPase-like protein</fullName>
    </submittedName>
</protein>
<evidence type="ECO:0000313" key="3">
    <source>
        <dbReference type="Proteomes" id="UP000033428"/>
    </source>
</evidence>
<dbReference type="Proteomes" id="UP000033428">
    <property type="component" value="Unassembled WGS sequence"/>
</dbReference>
<dbReference type="AlphaFoldDB" id="A0A0F0CR53"/>
<sequence length="235" mass="26768">MIYSKVDIQNFRCFEKLIIDGLKQVNLITGQNNVGKTAFLEALFIMAKPGTELMFRTNIFRGMLGNIVLEESSGTEAIDSPINNFFHNFNVDKKIILSSEHMGKWKKTIISVPAQTTISMSTNYSDGKVAQSRVVCEVYCENSEKESFTNKMILYTDKQVILPEINRAPFFKLYFLHNIQSNPNQDAQVLSQLLEIKKDKEIIDALKILEPRLKDIKIRITGVDATILVDIGKER</sequence>
<dbReference type="InterPro" id="IPR041685">
    <property type="entry name" value="AAA_GajA/Old/RecF-like"/>
</dbReference>
<dbReference type="InterPro" id="IPR027417">
    <property type="entry name" value="P-loop_NTPase"/>
</dbReference>
<dbReference type="SUPFAM" id="SSF52540">
    <property type="entry name" value="P-loop containing nucleoside triphosphate hydrolases"/>
    <property type="match status" value="1"/>
</dbReference>
<proteinExistence type="predicted"/>
<dbReference type="EMBL" id="JYNY01000343">
    <property type="protein sequence ID" value="KJJ84494.1"/>
    <property type="molecule type" value="Genomic_DNA"/>
</dbReference>
<reference evidence="2 3" key="1">
    <citation type="submission" date="2015-02" db="EMBL/GenBank/DDBJ databases">
        <title>Single-cell genomics of uncultivated deep-branching MTB reveals a conserved set of magnetosome genes.</title>
        <authorList>
            <person name="Kolinko S."/>
            <person name="Richter M."/>
            <person name="Glockner F.O."/>
            <person name="Brachmann A."/>
            <person name="Schuler D."/>
        </authorList>
    </citation>
    <scope>NUCLEOTIDE SEQUENCE [LARGE SCALE GENOMIC DNA]</scope>
    <source>
        <strain evidence="2">SKK-01</strain>
    </source>
</reference>
<feature type="non-terminal residue" evidence="2">
    <location>
        <position position="235"/>
    </location>
</feature>